<dbReference type="SUPFAM" id="SSF116734">
    <property type="entry name" value="DNA methylase specificity domain"/>
    <property type="match status" value="2"/>
</dbReference>
<keyword evidence="5" id="KW-0540">Nuclease</keyword>
<organism evidence="5 6">
    <name type="scientific">Arenimonas terrae</name>
    <dbReference type="NCBI Taxonomy" id="2546226"/>
    <lineage>
        <taxon>Bacteria</taxon>
        <taxon>Pseudomonadati</taxon>
        <taxon>Pseudomonadota</taxon>
        <taxon>Gammaproteobacteria</taxon>
        <taxon>Lysobacterales</taxon>
        <taxon>Lysobacteraceae</taxon>
        <taxon>Arenimonas</taxon>
    </lineage>
</organism>
<name>A0A5C4RRM2_9GAMM</name>
<dbReference type="InterPro" id="IPR000055">
    <property type="entry name" value="Restrct_endonuc_typeI_TRD"/>
</dbReference>
<accession>A0A5C4RRM2</accession>
<proteinExistence type="inferred from homology"/>
<dbReference type="AlphaFoldDB" id="A0A5C4RRM2"/>
<comment type="similarity">
    <text evidence="1">Belongs to the type-I restriction system S methylase family.</text>
</comment>
<dbReference type="Proteomes" id="UP000305760">
    <property type="component" value="Unassembled WGS sequence"/>
</dbReference>
<dbReference type="InterPro" id="IPR044946">
    <property type="entry name" value="Restrct_endonuc_typeI_TRD_sf"/>
</dbReference>
<dbReference type="RefSeq" id="WP_139448439.1">
    <property type="nucleotide sequence ID" value="NZ_SMDR01000002.1"/>
</dbReference>
<feature type="domain" description="Type I restriction modification DNA specificity" evidence="4">
    <location>
        <begin position="364"/>
        <end position="450"/>
    </location>
</feature>
<reference evidence="5 6" key="1">
    <citation type="submission" date="2019-03" db="EMBL/GenBank/DDBJ databases">
        <title>Arenimonas daejeonensis sp. nov., isolated from compost.</title>
        <authorList>
            <person name="Jeon C.O."/>
        </authorList>
    </citation>
    <scope>NUCLEOTIDE SEQUENCE [LARGE SCALE GENOMIC DNA]</scope>
    <source>
        <strain evidence="5 6">R29</strain>
    </source>
</reference>
<sequence length="468" mass="52275">MSFSLSKDINPSSVFIERKANVIGRFDPLYFRPDLVALEKKVRSVAKHQLRDFVRSMVGGATPSTKEAETHYTGRHDGIPFIRVQNLSTTGRLNLEDCKFITRSTHEGLLRRSRLKGGELLVKITGVGRMAVASVVPDDFDGNINQHMVAIRTENTASSEALASYLNLDIAERLASRRSTGGTRPALDYPALLSIPVVLDVRIPELMRRAVDSYKLKLAEASRLLETIDDLLLDDLTIRREPERQHTIENRIFFRNLTELSGGRFDPIAAQEKRRTLEGSIRSAHYPVAPLRQVVSFSKVLVDRIDEGDTYVGLENINGETGEYVATTEKESVGTAIRFKSGQILFPKLRPYLNKTHLAAFSGVASTEFHTFTAQRADAKYLTAFLRSKVIVGITTLLMTGNTLPRLQTSDIEQLPIPIPPVVVQKRICEQIDRIRAKAFALRDRANTELRQAKRDIEALIIGKGVSA</sequence>
<dbReference type="PANTHER" id="PTHR43140:SF1">
    <property type="entry name" value="TYPE I RESTRICTION ENZYME ECOKI SPECIFICITY SUBUNIT"/>
    <property type="match status" value="1"/>
</dbReference>
<evidence type="ECO:0000313" key="6">
    <source>
        <dbReference type="Proteomes" id="UP000305760"/>
    </source>
</evidence>
<keyword evidence="2" id="KW-0680">Restriction system</keyword>
<keyword evidence="5" id="KW-0378">Hydrolase</keyword>
<dbReference type="InterPro" id="IPR051212">
    <property type="entry name" value="Type-I_RE_S_subunit"/>
</dbReference>
<evidence type="ECO:0000256" key="2">
    <source>
        <dbReference type="ARBA" id="ARBA00022747"/>
    </source>
</evidence>
<evidence type="ECO:0000256" key="1">
    <source>
        <dbReference type="ARBA" id="ARBA00010923"/>
    </source>
</evidence>
<dbReference type="GO" id="GO:0003677">
    <property type="term" value="F:DNA binding"/>
    <property type="evidence" value="ECO:0007669"/>
    <property type="project" value="UniProtKB-KW"/>
</dbReference>
<dbReference type="PANTHER" id="PTHR43140">
    <property type="entry name" value="TYPE-1 RESTRICTION ENZYME ECOKI SPECIFICITY PROTEIN"/>
    <property type="match status" value="1"/>
</dbReference>
<dbReference type="Gene3D" id="3.90.220.20">
    <property type="entry name" value="DNA methylase specificity domains"/>
    <property type="match status" value="3"/>
</dbReference>
<keyword evidence="5" id="KW-0255">Endonuclease</keyword>
<gene>
    <name evidence="5" type="ORF">E1B00_10365</name>
</gene>
<dbReference type="OrthoDB" id="9798929at2"/>
<dbReference type="GO" id="GO:0009307">
    <property type="term" value="P:DNA restriction-modification system"/>
    <property type="evidence" value="ECO:0007669"/>
    <property type="project" value="UniProtKB-KW"/>
</dbReference>
<keyword evidence="6" id="KW-1185">Reference proteome</keyword>
<dbReference type="EMBL" id="SMDR01000002">
    <property type="protein sequence ID" value="TNJ33732.1"/>
    <property type="molecule type" value="Genomic_DNA"/>
</dbReference>
<comment type="caution">
    <text evidence="5">The sequence shown here is derived from an EMBL/GenBank/DDBJ whole genome shotgun (WGS) entry which is preliminary data.</text>
</comment>
<evidence type="ECO:0000313" key="5">
    <source>
        <dbReference type="EMBL" id="TNJ33732.1"/>
    </source>
</evidence>
<evidence type="ECO:0000259" key="4">
    <source>
        <dbReference type="Pfam" id="PF01420"/>
    </source>
</evidence>
<dbReference type="Pfam" id="PF01420">
    <property type="entry name" value="Methylase_S"/>
    <property type="match status" value="1"/>
</dbReference>
<protein>
    <submittedName>
        <fullName evidence="5">Restriction endonuclease subunit S</fullName>
    </submittedName>
</protein>
<evidence type="ECO:0000256" key="3">
    <source>
        <dbReference type="ARBA" id="ARBA00023125"/>
    </source>
</evidence>
<keyword evidence="3" id="KW-0238">DNA-binding</keyword>
<dbReference type="GO" id="GO:0004519">
    <property type="term" value="F:endonuclease activity"/>
    <property type="evidence" value="ECO:0007669"/>
    <property type="project" value="UniProtKB-KW"/>
</dbReference>